<dbReference type="PROSITE" id="PS00290">
    <property type="entry name" value="IG_MHC"/>
    <property type="match status" value="1"/>
</dbReference>
<organism evidence="4 5">
    <name type="scientific">Saguinus oedipus</name>
    <name type="common">Cotton-top tamarin</name>
    <name type="synonym">Oedipomidas oedipus</name>
    <dbReference type="NCBI Taxonomy" id="9490"/>
    <lineage>
        <taxon>Eukaryota</taxon>
        <taxon>Metazoa</taxon>
        <taxon>Chordata</taxon>
        <taxon>Craniata</taxon>
        <taxon>Vertebrata</taxon>
        <taxon>Euteleostomi</taxon>
        <taxon>Mammalia</taxon>
        <taxon>Eutheria</taxon>
        <taxon>Euarchontoglires</taxon>
        <taxon>Primates</taxon>
        <taxon>Haplorrhini</taxon>
        <taxon>Platyrrhini</taxon>
        <taxon>Cebidae</taxon>
        <taxon>Callitrichinae</taxon>
        <taxon>Saguinus</taxon>
    </lineage>
</organism>
<keyword evidence="5" id="KW-1185">Reference proteome</keyword>
<accession>A0ABQ9TIM8</accession>
<evidence type="ECO:0000259" key="3">
    <source>
        <dbReference type="Pfam" id="PF07654"/>
    </source>
</evidence>
<gene>
    <name evidence="4" type="ORF">P7K49_037637</name>
</gene>
<dbReference type="EMBL" id="JASSZA010000022">
    <property type="protein sequence ID" value="KAK2084604.1"/>
    <property type="molecule type" value="Genomic_DNA"/>
</dbReference>
<keyword evidence="1" id="KW-0391">Immunity</keyword>
<name>A0ABQ9TIM8_SAGOE</name>
<dbReference type="InterPro" id="IPR013783">
    <property type="entry name" value="Ig-like_fold"/>
</dbReference>
<protein>
    <recommendedName>
        <fullName evidence="3">Immunoglobulin C1-set domain-containing protein</fullName>
    </recommendedName>
</protein>
<dbReference type="SUPFAM" id="SSF48726">
    <property type="entry name" value="Immunoglobulin"/>
    <property type="match status" value="2"/>
</dbReference>
<comment type="caution">
    <text evidence="4">The sequence shown here is derived from an EMBL/GenBank/DDBJ whole genome shotgun (WGS) entry which is preliminary data.</text>
</comment>
<dbReference type="InterPro" id="IPR003006">
    <property type="entry name" value="Ig/MHC_CS"/>
</dbReference>
<dbReference type="InterPro" id="IPR003597">
    <property type="entry name" value="Ig_C1-set"/>
</dbReference>
<proteinExistence type="predicted"/>
<dbReference type="Pfam" id="PF07654">
    <property type="entry name" value="C1-set"/>
    <property type="match status" value="1"/>
</dbReference>
<dbReference type="Gene3D" id="2.60.40.10">
    <property type="entry name" value="Immunoglobulins"/>
    <property type="match status" value="2"/>
</dbReference>
<evidence type="ECO:0000313" key="4">
    <source>
        <dbReference type="EMBL" id="KAK2084604.1"/>
    </source>
</evidence>
<keyword evidence="1" id="KW-0490">MHC I</keyword>
<sequence>MAAFKVMGVLISRYTAGAINITWLQDGQVVDVNWTFAVPKLEGKLASRQSELILKLILSQTGWLSEHTYTCLVQYQGNAFEESAKKCADSNLRGPSPLDLFISSSPMITGLVVSMVPSKGTMNLTWSHASKKPVAQVISKQKKQCNGTVTIMSTLPVGTRDWIEGETYHCRVTHSHLPRA</sequence>
<dbReference type="Proteomes" id="UP001266305">
    <property type="component" value="Unassembled WGS sequence"/>
</dbReference>
<evidence type="ECO:0000256" key="2">
    <source>
        <dbReference type="ARBA" id="ARBA00022729"/>
    </source>
</evidence>
<dbReference type="InterPro" id="IPR036179">
    <property type="entry name" value="Ig-like_dom_sf"/>
</dbReference>
<evidence type="ECO:0000256" key="1">
    <source>
        <dbReference type="ARBA" id="ARBA00022451"/>
    </source>
</evidence>
<keyword evidence="2" id="KW-0732">Signal</keyword>
<evidence type="ECO:0000313" key="5">
    <source>
        <dbReference type="Proteomes" id="UP001266305"/>
    </source>
</evidence>
<reference evidence="4 5" key="1">
    <citation type="submission" date="2023-05" db="EMBL/GenBank/DDBJ databases">
        <title>B98-5 Cell Line De Novo Hybrid Assembly: An Optical Mapping Approach.</title>
        <authorList>
            <person name="Kananen K."/>
            <person name="Auerbach J.A."/>
            <person name="Kautto E."/>
            <person name="Blachly J.S."/>
        </authorList>
    </citation>
    <scope>NUCLEOTIDE SEQUENCE [LARGE SCALE GENOMIC DNA]</scope>
    <source>
        <strain evidence="4">B95-8</strain>
        <tissue evidence="4">Cell line</tissue>
    </source>
</reference>
<feature type="domain" description="Immunoglobulin C1-set" evidence="3">
    <location>
        <begin position="103"/>
        <end position="176"/>
    </location>
</feature>